<evidence type="ECO:0000313" key="4">
    <source>
        <dbReference type="EMBL" id="SCL76219.1"/>
    </source>
</evidence>
<dbReference type="OrthoDB" id="199819at2157"/>
<evidence type="ECO:0000313" key="5">
    <source>
        <dbReference type="Proteomes" id="UP000184671"/>
    </source>
</evidence>
<evidence type="ECO:0000259" key="3">
    <source>
        <dbReference type="SMART" id="SM00854"/>
    </source>
</evidence>
<dbReference type="SMART" id="SM00854">
    <property type="entry name" value="PGA_cap"/>
    <property type="match status" value="1"/>
</dbReference>
<evidence type="ECO:0000256" key="2">
    <source>
        <dbReference type="SAM" id="Phobius"/>
    </source>
</evidence>
<dbReference type="Gene3D" id="3.60.21.10">
    <property type="match status" value="1"/>
</dbReference>
<dbReference type="InterPro" id="IPR052169">
    <property type="entry name" value="CW_Biosynth-Accessory"/>
</dbReference>
<evidence type="ECO:0000256" key="1">
    <source>
        <dbReference type="ARBA" id="ARBA00005662"/>
    </source>
</evidence>
<dbReference type="InterPro" id="IPR029052">
    <property type="entry name" value="Metallo-depent_PP-like"/>
</dbReference>
<keyword evidence="2" id="KW-1133">Transmembrane helix</keyword>
<keyword evidence="2" id="KW-0472">Membrane</keyword>
<organism evidence="4 5">
    <name type="scientific">Methanoculleus chikugoensis</name>
    <dbReference type="NCBI Taxonomy" id="118126"/>
    <lineage>
        <taxon>Archaea</taxon>
        <taxon>Methanobacteriati</taxon>
        <taxon>Methanobacteriota</taxon>
        <taxon>Stenosarchaea group</taxon>
        <taxon>Methanomicrobia</taxon>
        <taxon>Methanomicrobiales</taxon>
        <taxon>Methanomicrobiaceae</taxon>
        <taxon>Methanoculleus</taxon>
    </lineage>
</organism>
<dbReference type="PANTHER" id="PTHR33393:SF11">
    <property type="entry name" value="POLYGLUTAMINE SYNTHESIS ACCESSORY PROTEIN RV0574C-RELATED"/>
    <property type="match status" value="1"/>
</dbReference>
<reference evidence="4 5" key="1">
    <citation type="submission" date="2016-08" db="EMBL/GenBank/DDBJ databases">
        <authorList>
            <person name="Seilhamer J.J."/>
        </authorList>
    </citation>
    <scope>NUCLEOTIDE SEQUENCE [LARGE SCALE GENOMIC DNA]</scope>
    <source>
        <strain evidence="4">L21-II-0</strain>
    </source>
</reference>
<accession>A0A1M4MMT8</accession>
<dbReference type="PANTHER" id="PTHR33393">
    <property type="entry name" value="POLYGLUTAMINE SYNTHESIS ACCESSORY PROTEIN RV0574C-RELATED"/>
    <property type="match status" value="1"/>
</dbReference>
<feature type="domain" description="Capsule synthesis protein CapA" evidence="3">
    <location>
        <begin position="5"/>
        <end position="229"/>
    </location>
</feature>
<dbReference type="AlphaFoldDB" id="A0A1M4MMT8"/>
<dbReference type="InterPro" id="IPR019079">
    <property type="entry name" value="Capsule_synth_CapA"/>
</dbReference>
<proteinExistence type="inferred from homology"/>
<dbReference type="SUPFAM" id="SSF56300">
    <property type="entry name" value="Metallo-dependent phosphatases"/>
    <property type="match status" value="1"/>
</dbReference>
<sequence>MTSVRLRAVGDVLLWMRNGKRPFALVQHELRRKDLLFGNLETVLSESGTERKKRWVNTTPPEAGEYLREAGFDILSVANNHTLDMGREGFEKTLEGLEVRGIAYVGGGRGDERLPGLIVERSGIRFGFLAYTTGRFRSPPGVTVAKLKKKNVIEDIRALKERTDHVVVSLHWGIENTYYPSPDQVRLAHAFIDSGATLILGHHSHTIQGLERYKDGLIAYSLGNFQFDTEIFKEGINSTMILSVEFDRHGIRDYTTIPCVINSDFQPGVAEGRTRELVERWIAKCSERVRNGGVTRQWWFEQIGEDYLEYNLESYRYRIRQHGLAPLLECGVWLFTPFCLNCYAGLIRKRFRERSTGGRA</sequence>
<name>A0A1M4MMT8_9EURY</name>
<dbReference type="Proteomes" id="UP000184671">
    <property type="component" value="Unassembled WGS sequence"/>
</dbReference>
<dbReference type="STRING" id="118126.L21_2141"/>
<dbReference type="RefSeq" id="WP_074370444.1">
    <property type="nucleotide sequence ID" value="NZ_FMID01000049.1"/>
</dbReference>
<comment type="similarity">
    <text evidence="1">Belongs to the CapA family.</text>
</comment>
<feature type="transmembrane region" description="Helical" evidence="2">
    <location>
        <begin position="324"/>
        <end position="346"/>
    </location>
</feature>
<gene>
    <name evidence="4" type="primary">capA_2</name>
    <name evidence="4" type="ORF">L21_2141</name>
</gene>
<dbReference type="CDD" id="cd07381">
    <property type="entry name" value="MPP_CapA"/>
    <property type="match status" value="1"/>
</dbReference>
<keyword evidence="2" id="KW-0812">Transmembrane</keyword>
<dbReference type="EMBL" id="FMID01000049">
    <property type="protein sequence ID" value="SCL76219.1"/>
    <property type="molecule type" value="Genomic_DNA"/>
</dbReference>
<dbReference type="Pfam" id="PF09587">
    <property type="entry name" value="PGA_cap"/>
    <property type="match status" value="1"/>
</dbReference>
<protein>
    <submittedName>
        <fullName evidence="4">Capsule biosynthesis protein CapA</fullName>
    </submittedName>
</protein>